<organism evidence="4 5">
    <name type="scientific">Paracoccus chinensis</name>
    <dbReference type="NCBI Taxonomy" id="525640"/>
    <lineage>
        <taxon>Bacteria</taxon>
        <taxon>Pseudomonadati</taxon>
        <taxon>Pseudomonadota</taxon>
        <taxon>Alphaproteobacteria</taxon>
        <taxon>Rhodobacterales</taxon>
        <taxon>Paracoccaceae</taxon>
        <taxon>Paracoccus</taxon>
    </lineage>
</organism>
<keyword evidence="2" id="KW-0812">Transmembrane</keyword>
<name>A0A1G9FPC7_9RHOB</name>
<feature type="transmembrane region" description="Helical" evidence="2">
    <location>
        <begin position="138"/>
        <end position="156"/>
    </location>
</feature>
<keyword evidence="2" id="KW-1133">Transmembrane helix</keyword>
<evidence type="ECO:0000256" key="1">
    <source>
        <dbReference type="SAM" id="MobiDB-lite"/>
    </source>
</evidence>
<dbReference type="InterPro" id="IPR009936">
    <property type="entry name" value="DUF1468"/>
</dbReference>
<gene>
    <name evidence="4" type="ORF">SAMN04487971_10432</name>
</gene>
<dbReference type="Pfam" id="PF07331">
    <property type="entry name" value="TctB"/>
    <property type="match status" value="1"/>
</dbReference>
<accession>A0A1G9FPC7</accession>
<dbReference type="RefSeq" id="WP_090753758.1">
    <property type="nucleotide sequence ID" value="NZ_FNGE01000004.1"/>
</dbReference>
<proteinExistence type="predicted"/>
<feature type="transmembrane region" description="Helical" evidence="2">
    <location>
        <begin position="59"/>
        <end position="81"/>
    </location>
</feature>
<feature type="domain" description="DUF1468" evidence="3">
    <location>
        <begin position="31"/>
        <end position="165"/>
    </location>
</feature>
<sequence length="178" mass="18620">MTDRPPPHTDPAPDPAERPPEPHVVHPSLFAVAAGLAVIGAVMLWDAGRLSGAAGYSNVGPAMFPRIIGGVLIGLAVWTAISTLRRDFPDPHPSAHGPILWVLAGLTAQLLLLKVAGFSIATGLLFALTARGFGKRNLAVTIPLGIAMAFVIWAVFSQVLMLNLPAGPLERLFFGAAP</sequence>
<evidence type="ECO:0000313" key="5">
    <source>
        <dbReference type="Proteomes" id="UP000199555"/>
    </source>
</evidence>
<keyword evidence="2" id="KW-0472">Membrane</keyword>
<feature type="region of interest" description="Disordered" evidence="1">
    <location>
        <begin position="1"/>
        <end position="21"/>
    </location>
</feature>
<protein>
    <submittedName>
        <fullName evidence="4">Putative tricarboxylic transport membrane protein</fullName>
    </submittedName>
</protein>
<evidence type="ECO:0000259" key="3">
    <source>
        <dbReference type="Pfam" id="PF07331"/>
    </source>
</evidence>
<evidence type="ECO:0000313" key="4">
    <source>
        <dbReference type="EMBL" id="SDK90217.1"/>
    </source>
</evidence>
<reference evidence="5" key="1">
    <citation type="submission" date="2016-10" db="EMBL/GenBank/DDBJ databases">
        <authorList>
            <person name="Varghese N."/>
            <person name="Submissions S."/>
        </authorList>
    </citation>
    <scope>NUCLEOTIDE SEQUENCE [LARGE SCALE GENOMIC DNA]</scope>
    <source>
        <strain evidence="5">CGMCC 1.7655</strain>
    </source>
</reference>
<dbReference type="STRING" id="525640.SAMN04487971_10432"/>
<dbReference type="OrthoDB" id="7347328at2"/>
<evidence type="ECO:0000256" key="2">
    <source>
        <dbReference type="SAM" id="Phobius"/>
    </source>
</evidence>
<feature type="transmembrane region" description="Helical" evidence="2">
    <location>
        <begin position="101"/>
        <end position="126"/>
    </location>
</feature>
<keyword evidence="5" id="KW-1185">Reference proteome</keyword>
<dbReference type="Proteomes" id="UP000199555">
    <property type="component" value="Unassembled WGS sequence"/>
</dbReference>
<dbReference type="AlphaFoldDB" id="A0A1G9FPC7"/>
<dbReference type="EMBL" id="FNGE01000004">
    <property type="protein sequence ID" value="SDK90217.1"/>
    <property type="molecule type" value="Genomic_DNA"/>
</dbReference>
<feature type="transmembrane region" description="Helical" evidence="2">
    <location>
        <begin position="28"/>
        <end position="47"/>
    </location>
</feature>